<proteinExistence type="predicted"/>
<keyword evidence="5" id="KW-1185">Reference proteome</keyword>
<dbReference type="PROSITE" id="PS50075">
    <property type="entry name" value="CARRIER"/>
    <property type="match status" value="1"/>
</dbReference>
<comment type="caution">
    <text evidence="4">The sequence shown here is derived from an EMBL/GenBank/DDBJ whole genome shotgun (WGS) entry which is preliminary data.</text>
</comment>
<reference evidence="4 5" key="1">
    <citation type="submission" date="2021-06" db="EMBL/GenBank/DDBJ databases">
        <authorList>
            <person name="Criscuolo A."/>
        </authorList>
    </citation>
    <scope>NUCLEOTIDE SEQUENCE [LARGE SCALE GENOMIC DNA]</scope>
    <source>
        <strain evidence="5">CIP 111802</strain>
    </source>
</reference>
<feature type="domain" description="Carrier" evidence="3">
    <location>
        <begin position="1"/>
        <end position="80"/>
    </location>
</feature>
<gene>
    <name evidence="4" type="primary">dltC</name>
    <name evidence="4" type="ORF">PAECIP111802_07457</name>
</gene>
<dbReference type="EMBL" id="CAJVCE010000075">
    <property type="protein sequence ID" value="CAG7659187.1"/>
    <property type="molecule type" value="Genomic_DNA"/>
</dbReference>
<dbReference type="Pfam" id="PF00550">
    <property type="entry name" value="PP-binding"/>
    <property type="match status" value="1"/>
</dbReference>
<dbReference type="PROSITE" id="PS00012">
    <property type="entry name" value="PHOSPHOPANTETHEINE"/>
    <property type="match status" value="1"/>
</dbReference>
<organism evidence="4 5">
    <name type="scientific">Paenibacillus allorhizosphaerae</name>
    <dbReference type="NCBI Taxonomy" id="2849866"/>
    <lineage>
        <taxon>Bacteria</taxon>
        <taxon>Bacillati</taxon>
        <taxon>Bacillota</taxon>
        <taxon>Bacilli</taxon>
        <taxon>Bacillales</taxon>
        <taxon>Paenibacillaceae</taxon>
        <taxon>Paenibacillus</taxon>
    </lineage>
</organism>
<name>A0ABN7TXL8_9BACL</name>
<evidence type="ECO:0000313" key="4">
    <source>
        <dbReference type="EMBL" id="CAG7659187.1"/>
    </source>
</evidence>
<evidence type="ECO:0000256" key="1">
    <source>
        <dbReference type="ARBA" id="ARBA00022450"/>
    </source>
</evidence>
<dbReference type="RefSeq" id="WP_218103566.1">
    <property type="nucleotide sequence ID" value="NZ_CAJVCE010000075.1"/>
</dbReference>
<dbReference type="InterPro" id="IPR006162">
    <property type="entry name" value="Ppantetheine_attach_site"/>
</dbReference>
<evidence type="ECO:0000313" key="5">
    <source>
        <dbReference type="Proteomes" id="UP000730618"/>
    </source>
</evidence>
<evidence type="ECO:0000259" key="3">
    <source>
        <dbReference type="PROSITE" id="PS50075"/>
    </source>
</evidence>
<evidence type="ECO:0000256" key="2">
    <source>
        <dbReference type="ARBA" id="ARBA00022553"/>
    </source>
</evidence>
<keyword evidence="2" id="KW-0597">Phosphoprotein</keyword>
<dbReference type="Proteomes" id="UP000730618">
    <property type="component" value="Unassembled WGS sequence"/>
</dbReference>
<accession>A0ABN7TXL8</accession>
<keyword evidence="1" id="KW-0596">Phosphopantetheine</keyword>
<sequence>MPILINLRTEIESKVKELLQVDGNIQLDQDLTSIGLDSMRSVGLIVDLETQYNISFNDDELLTENFSTINKIVERVQSKLT</sequence>
<dbReference type="InterPro" id="IPR009081">
    <property type="entry name" value="PP-bd_ACP"/>
</dbReference>
<protein>
    <submittedName>
        <fullName evidence="4">D-alanyl carrier protein</fullName>
    </submittedName>
</protein>